<dbReference type="Proteomes" id="UP000789901">
    <property type="component" value="Unassembled WGS sequence"/>
</dbReference>
<comment type="caution">
    <text evidence="1">The sequence shown here is derived from an EMBL/GenBank/DDBJ whole genome shotgun (WGS) entry which is preliminary data.</text>
</comment>
<gene>
    <name evidence="1" type="ORF">GMARGA_LOCUS31784</name>
</gene>
<organism evidence="1 2">
    <name type="scientific">Gigaspora margarita</name>
    <dbReference type="NCBI Taxonomy" id="4874"/>
    <lineage>
        <taxon>Eukaryota</taxon>
        <taxon>Fungi</taxon>
        <taxon>Fungi incertae sedis</taxon>
        <taxon>Mucoromycota</taxon>
        <taxon>Glomeromycotina</taxon>
        <taxon>Glomeromycetes</taxon>
        <taxon>Diversisporales</taxon>
        <taxon>Gigasporaceae</taxon>
        <taxon>Gigaspora</taxon>
    </lineage>
</organism>
<proteinExistence type="predicted"/>
<evidence type="ECO:0000313" key="1">
    <source>
        <dbReference type="EMBL" id="CAG8833908.1"/>
    </source>
</evidence>
<name>A0ABN7WJI1_GIGMA</name>
<keyword evidence="2" id="KW-1185">Reference proteome</keyword>
<feature type="non-terminal residue" evidence="1">
    <location>
        <position position="1"/>
    </location>
</feature>
<accession>A0ABN7WJI1</accession>
<evidence type="ECO:0000313" key="2">
    <source>
        <dbReference type="Proteomes" id="UP000789901"/>
    </source>
</evidence>
<sequence length="48" mass="5553">IANEDITFNYQLEDEDKLQYHISLVQACDKILISYNGYQKLAAIDSNM</sequence>
<feature type="non-terminal residue" evidence="1">
    <location>
        <position position="48"/>
    </location>
</feature>
<protein>
    <submittedName>
        <fullName evidence="1">12349_t:CDS:1</fullName>
    </submittedName>
</protein>
<dbReference type="EMBL" id="CAJVQB010048285">
    <property type="protein sequence ID" value="CAG8833908.1"/>
    <property type="molecule type" value="Genomic_DNA"/>
</dbReference>
<reference evidence="1 2" key="1">
    <citation type="submission" date="2021-06" db="EMBL/GenBank/DDBJ databases">
        <authorList>
            <person name="Kallberg Y."/>
            <person name="Tangrot J."/>
            <person name="Rosling A."/>
        </authorList>
    </citation>
    <scope>NUCLEOTIDE SEQUENCE [LARGE SCALE GENOMIC DNA]</scope>
    <source>
        <strain evidence="1 2">120-4 pot B 10/14</strain>
    </source>
</reference>